<evidence type="ECO:0008006" key="5">
    <source>
        <dbReference type="Google" id="ProtNLM"/>
    </source>
</evidence>
<name>A0ABN9URM3_9DINO</name>
<proteinExistence type="predicted"/>
<keyword evidence="2" id="KW-0472">Membrane</keyword>
<feature type="non-terminal residue" evidence="3">
    <location>
        <position position="669"/>
    </location>
</feature>
<feature type="region of interest" description="Disordered" evidence="1">
    <location>
        <begin position="146"/>
        <end position="176"/>
    </location>
</feature>
<comment type="caution">
    <text evidence="3">The sequence shown here is derived from an EMBL/GenBank/DDBJ whole genome shotgun (WGS) entry which is preliminary data.</text>
</comment>
<evidence type="ECO:0000313" key="4">
    <source>
        <dbReference type="Proteomes" id="UP001189429"/>
    </source>
</evidence>
<organism evidence="3 4">
    <name type="scientific">Prorocentrum cordatum</name>
    <dbReference type="NCBI Taxonomy" id="2364126"/>
    <lineage>
        <taxon>Eukaryota</taxon>
        <taxon>Sar</taxon>
        <taxon>Alveolata</taxon>
        <taxon>Dinophyceae</taxon>
        <taxon>Prorocentrales</taxon>
        <taxon>Prorocentraceae</taxon>
        <taxon>Prorocentrum</taxon>
    </lineage>
</organism>
<keyword evidence="2" id="KW-1133">Transmembrane helix</keyword>
<dbReference type="Proteomes" id="UP001189429">
    <property type="component" value="Unassembled WGS sequence"/>
</dbReference>
<gene>
    <name evidence="3" type="ORF">PCOR1329_LOCUS50862</name>
</gene>
<accession>A0ABN9URM3</accession>
<protein>
    <recommendedName>
        <fullName evidence="5">V-type proton ATPase subunit a</fullName>
    </recommendedName>
</protein>
<keyword evidence="2" id="KW-0812">Transmembrane</keyword>
<evidence type="ECO:0000313" key="3">
    <source>
        <dbReference type="EMBL" id="CAK0862450.1"/>
    </source>
</evidence>
<reference evidence="3" key="1">
    <citation type="submission" date="2023-10" db="EMBL/GenBank/DDBJ databases">
        <authorList>
            <person name="Chen Y."/>
            <person name="Shah S."/>
            <person name="Dougan E. K."/>
            <person name="Thang M."/>
            <person name="Chan C."/>
        </authorList>
    </citation>
    <scope>NUCLEOTIDE SEQUENCE [LARGE SCALE GENOMIC DNA]</scope>
</reference>
<feature type="compositionally biased region" description="Low complexity" evidence="1">
    <location>
        <begin position="1"/>
        <end position="11"/>
    </location>
</feature>
<evidence type="ECO:0000256" key="2">
    <source>
        <dbReference type="SAM" id="Phobius"/>
    </source>
</evidence>
<evidence type="ECO:0000256" key="1">
    <source>
        <dbReference type="SAM" id="MobiDB-lite"/>
    </source>
</evidence>
<feature type="transmembrane region" description="Helical" evidence="2">
    <location>
        <begin position="377"/>
        <end position="403"/>
    </location>
</feature>
<feature type="region of interest" description="Disordered" evidence="1">
    <location>
        <begin position="1"/>
        <end position="24"/>
    </location>
</feature>
<sequence length="669" mass="74314">MALSGAAAEAASQDEDRLLDAGGGDCGAVPVDGYNGKRKADSLVDLITLGSDEEMDGEAAPSAQPGWLKALILPMNRVSASVGTMQQQLADHDLKFETMQRQYDSIHTDIQSSVDKALDTVLDAKSRAKFDELDRKFQLASTAASSVGGSSVAGGSGSSPNREADGRPRTTQTAGDKTKVCIGGFKRPMLARVLQRHSDWVKQQFPLDTTKNATVHASNFSQSYNFKFPDEDEAKKFLDDARTRGLFYQDTKLGQVELRVRLDAPPFVRARHKVLGQVWQRVVEHWKSHNVDFRGQHWQIGCNGFRGFLFVTVKDDIFVLARIQELDHDQWVLESEPSHLSQFQIPEASMTEWCKASWAEAPTLFANSITQQQYFQLFFGFLFLLFLWQFQVVIILQLVAFAYAGWPESGGSAAEVYDEIGIGSLDPFEALEEGEDILRAGAQKFISWALVAMRIVNQLPHDRTQVDLLVRALRAYPKLKEFIECDSLLWLGLAGFHAHLASPNIRLLEDRLREVEEEEIPEPQKQLERIKIGLKLNLWKTVVIRVMSANDEYIHQKLLDAGFMPWSFRVVQSGKYLGIILGQSGHLDSWIAPTTKCISRARAIKHLSLGLAKSIVLFNSVGFSVLSHVMQYYRPSPEALAAAFAACDEELRGALPGGSCAGSCATYAA</sequence>
<keyword evidence="4" id="KW-1185">Reference proteome</keyword>
<dbReference type="EMBL" id="CAUYUJ010016163">
    <property type="protein sequence ID" value="CAK0862450.1"/>
    <property type="molecule type" value="Genomic_DNA"/>
</dbReference>